<proteinExistence type="predicted"/>
<dbReference type="EMBL" id="CAJNOT010009810">
    <property type="protein sequence ID" value="CAF1527147.1"/>
    <property type="molecule type" value="Genomic_DNA"/>
</dbReference>
<organism evidence="2 3">
    <name type="scientific">Rotaria sordida</name>
    <dbReference type="NCBI Taxonomy" id="392033"/>
    <lineage>
        <taxon>Eukaryota</taxon>
        <taxon>Metazoa</taxon>
        <taxon>Spiralia</taxon>
        <taxon>Gnathifera</taxon>
        <taxon>Rotifera</taxon>
        <taxon>Eurotatoria</taxon>
        <taxon>Bdelloidea</taxon>
        <taxon>Philodinida</taxon>
        <taxon>Philodinidae</taxon>
        <taxon>Rotaria</taxon>
    </lineage>
</organism>
<evidence type="ECO:0000259" key="1">
    <source>
        <dbReference type="Pfam" id="PF26215"/>
    </source>
</evidence>
<protein>
    <recommendedName>
        <fullName evidence="1">Helix-turn-helix domain-containing protein</fullName>
    </recommendedName>
</protein>
<gene>
    <name evidence="2" type="ORF">ZHD862_LOCUS38601</name>
</gene>
<evidence type="ECO:0000313" key="3">
    <source>
        <dbReference type="Proteomes" id="UP000663864"/>
    </source>
</evidence>
<evidence type="ECO:0000313" key="2">
    <source>
        <dbReference type="EMBL" id="CAF1527147.1"/>
    </source>
</evidence>
<reference evidence="2" key="1">
    <citation type="submission" date="2021-02" db="EMBL/GenBank/DDBJ databases">
        <authorList>
            <person name="Nowell W R."/>
        </authorList>
    </citation>
    <scope>NUCLEOTIDE SEQUENCE</scope>
</reference>
<accession>A0A815V7U1</accession>
<feature type="domain" description="Helix-turn-helix" evidence="1">
    <location>
        <begin position="1"/>
        <end position="61"/>
    </location>
</feature>
<dbReference type="Proteomes" id="UP000663864">
    <property type="component" value="Unassembled WGS sequence"/>
</dbReference>
<comment type="caution">
    <text evidence="2">The sequence shown here is derived from an EMBL/GenBank/DDBJ whole genome shotgun (WGS) entry which is preliminary data.</text>
</comment>
<name>A0A815V7U1_9BILA</name>
<feature type="non-terminal residue" evidence="2">
    <location>
        <position position="1"/>
    </location>
</feature>
<dbReference type="InterPro" id="IPR058912">
    <property type="entry name" value="HTH_animal"/>
</dbReference>
<sequence>YILPYGSDHPRHIHRNIPYGALVRAARICSHINDFTSERIRIDISLLLNHYPPNFITKQFQRLFRLNNAMSVSTELNEDVYHHLHQTLLHQLTRREKKLIKMMHDPIETPLVLRPKIWNKELVYPSYLYDTSLTTNLPNQIYKWWETYHALPGSPLQDIKLLNNGGQVE</sequence>
<dbReference type="AlphaFoldDB" id="A0A815V7U1"/>
<dbReference type="Pfam" id="PF26215">
    <property type="entry name" value="HTH_animal"/>
    <property type="match status" value="1"/>
</dbReference>